<dbReference type="Proteomes" id="UP000170803">
    <property type="component" value="Segment"/>
</dbReference>
<organism evidence="2 3">
    <name type="scientific">Bos taurus papillomavirus 9</name>
    <dbReference type="NCBI Taxonomy" id="453460"/>
    <lineage>
        <taxon>Viruses</taxon>
        <taxon>Monodnaviria</taxon>
        <taxon>Shotokuvirae</taxon>
        <taxon>Cossaviricota</taxon>
        <taxon>Papovaviricetes</taxon>
        <taxon>Zurhausenvirales</taxon>
        <taxon>Papillomaviridae</taxon>
        <taxon>Firstpapillomavirinae</taxon>
        <taxon>Xipapillomavirus</taxon>
        <taxon>Xipapillomavirus 1</taxon>
    </lineage>
</organism>
<sequence>MSMRLIYFLLLLWCGFNFLSLLFAVVIYLLLLSAMDNLNGWD</sequence>
<name>A9CQZ7_9PAPI</name>
<dbReference type="EMBL" id="AB331650">
    <property type="protein sequence ID" value="BAF95808.1"/>
    <property type="molecule type" value="Genomic_DNA"/>
</dbReference>
<evidence type="ECO:0000256" key="1">
    <source>
        <dbReference type="SAM" id="Phobius"/>
    </source>
</evidence>
<protein>
    <submittedName>
        <fullName evidence="2">E5 protein</fullName>
    </submittedName>
</protein>
<feature type="transmembrane region" description="Helical" evidence="1">
    <location>
        <begin position="7"/>
        <end position="31"/>
    </location>
</feature>
<keyword evidence="1" id="KW-1133">Transmembrane helix</keyword>
<reference evidence="2 3" key="1">
    <citation type="journal article" date="2008" name="J. Gen. Virol.">
        <title>Genomic and phylogenetic analysis of two novel bovine papillomaviruses, BPV-9 and BPV-10.</title>
        <authorList>
            <person name="Hatama S."/>
            <person name="Nobumoto K."/>
            <person name="Kanno T."/>
        </authorList>
    </citation>
    <scope>NUCLEOTIDE SEQUENCE [LARGE SCALE GENOMIC DNA]</scope>
</reference>
<keyword evidence="1" id="KW-0812">Transmembrane</keyword>
<keyword evidence="1" id="KW-0472">Membrane</keyword>
<gene>
    <name evidence="2" type="primary">E5</name>
</gene>
<accession>A9CQZ7</accession>
<evidence type="ECO:0000313" key="2">
    <source>
        <dbReference type="EMBL" id="BAF95808.1"/>
    </source>
</evidence>
<proteinExistence type="predicted"/>
<evidence type="ECO:0000313" key="3">
    <source>
        <dbReference type="Proteomes" id="UP000170803"/>
    </source>
</evidence>